<gene>
    <name evidence="1" type="ORF">CFD26_101145</name>
</gene>
<comment type="caution">
    <text evidence="1">The sequence shown here is derived from an EMBL/GenBank/DDBJ whole genome shotgun (WGS) entry which is preliminary data.</text>
</comment>
<sequence length="88" mass="10192">MADTQIPMLNVQLLSKIKSFEKHLWTIWDLRSILIIFYVKYVDGSEGRVCGGPDIPGEPSSEMDLQELYDKVEATKKLVQEEDWIKMC</sequence>
<reference evidence="1 2" key="1">
    <citation type="submission" date="2018-08" db="EMBL/GenBank/DDBJ databases">
        <title>Draft genome sequences of two Aspergillus turcosus clinical strains isolated from bronchoalveolar lavage fluid: one azole-susceptible and the other azole-resistant.</title>
        <authorList>
            <person name="Parent-Michaud M."/>
            <person name="Dufresne P.J."/>
            <person name="Fournier E."/>
            <person name="Martineau C."/>
            <person name="Moreira S."/>
            <person name="Perkins V."/>
            <person name="De Repentigny L."/>
            <person name="Dufresne S.F."/>
        </authorList>
    </citation>
    <scope>NUCLEOTIDE SEQUENCE [LARGE SCALE GENOMIC DNA]</scope>
    <source>
        <strain evidence="1">HMR AF 1038</strain>
    </source>
</reference>
<evidence type="ECO:0000313" key="2">
    <source>
        <dbReference type="Proteomes" id="UP000215289"/>
    </source>
</evidence>
<organism evidence="1 2">
    <name type="scientific">Aspergillus turcosus</name>
    <dbReference type="NCBI Taxonomy" id="1245748"/>
    <lineage>
        <taxon>Eukaryota</taxon>
        <taxon>Fungi</taxon>
        <taxon>Dikarya</taxon>
        <taxon>Ascomycota</taxon>
        <taxon>Pezizomycotina</taxon>
        <taxon>Eurotiomycetes</taxon>
        <taxon>Eurotiomycetidae</taxon>
        <taxon>Eurotiales</taxon>
        <taxon>Aspergillaceae</taxon>
        <taxon>Aspergillus</taxon>
        <taxon>Aspergillus subgen. Fumigati</taxon>
    </lineage>
</organism>
<evidence type="ECO:0000313" key="1">
    <source>
        <dbReference type="EMBL" id="RLL93063.1"/>
    </source>
</evidence>
<name>A0A3R7F0N1_9EURO</name>
<dbReference type="EMBL" id="NIDN02000419">
    <property type="protein sequence ID" value="RLL93063.1"/>
    <property type="molecule type" value="Genomic_DNA"/>
</dbReference>
<dbReference type="Proteomes" id="UP000215289">
    <property type="component" value="Unassembled WGS sequence"/>
</dbReference>
<proteinExistence type="predicted"/>
<dbReference type="AlphaFoldDB" id="A0A3R7F0N1"/>
<keyword evidence="2" id="KW-1185">Reference proteome</keyword>
<protein>
    <submittedName>
        <fullName evidence="1">Uncharacterized protein</fullName>
    </submittedName>
</protein>
<accession>A0A3R7F0N1</accession>